<organism evidence="2 3">
    <name type="scientific">Aliarcobacter cryaerophilus</name>
    <dbReference type="NCBI Taxonomy" id="28198"/>
    <lineage>
        <taxon>Bacteria</taxon>
        <taxon>Pseudomonadati</taxon>
        <taxon>Campylobacterota</taxon>
        <taxon>Epsilonproteobacteria</taxon>
        <taxon>Campylobacterales</taxon>
        <taxon>Arcobacteraceae</taxon>
        <taxon>Aliarcobacter</taxon>
    </lineage>
</organism>
<name>A0A2S9T4B1_9BACT</name>
<dbReference type="InterPro" id="IPR051162">
    <property type="entry name" value="T4SS_component"/>
</dbReference>
<evidence type="ECO:0008006" key="4">
    <source>
        <dbReference type="Google" id="ProtNLM"/>
    </source>
</evidence>
<keyword evidence="1" id="KW-1133">Transmembrane helix</keyword>
<keyword evidence="1" id="KW-0472">Membrane</keyword>
<gene>
    <name evidence="2" type="ORF">CJ673_09345</name>
</gene>
<evidence type="ECO:0000313" key="2">
    <source>
        <dbReference type="EMBL" id="PRM93670.1"/>
    </source>
</evidence>
<evidence type="ECO:0000313" key="3">
    <source>
        <dbReference type="Proteomes" id="UP000238281"/>
    </source>
</evidence>
<proteinExistence type="predicted"/>
<protein>
    <recommendedName>
        <fullName evidence="4">TraD/TraG TraM recognition site domain-containing protein</fullName>
    </recommendedName>
</protein>
<feature type="transmembrane region" description="Helical" evidence="1">
    <location>
        <begin position="33"/>
        <end position="60"/>
    </location>
</feature>
<sequence length="693" mass="79190">MENNINDKIRVNTYTKLDDNEEKLLDEVFWSSYLWLILFFVFSISLKIHFFAFALFIYFFSFKFQKNLIRNKTKDTKIKELSLLNNDNLKSKYSVHLGTLVKKHKKDLDILSIYNQARKFFGFDYEIEKTIPSQKRTSSKDNSVAPALIDDSILREHCALIATSGGGKTELLLNSYIESSISRGSGVFAIFGKADNSMLQRVQSLCATYNRLSDLLIFDFNPDKRGKFNSNTINLFELGASKDIITMLTSIANLEGNDEGGWNGKAKLYLSSLLKVILTLRDANFFLDISKIDKVFNSNNKFEEYQKHLVNLDYFSFNRLLSETDLLIKFLLIFDEIYETNRSEINSKLYENFIKIIEDNSKNNSSLSHLDSSVKNQFHNELKNVVIMLSNVPDWQKLKETYLNGVTMESGTTIKGIEAVSLRFPQRSGTFYDLSVAQGLMDSLVNFFDSFAPILKNVNSDLNILDAIDSNKIVIVNLPGQNKIYSPILAELLVSTLNLLAERRGKDFIPDTTTLVILDEINSWLKTKNNQSYQIGDLLSVIRGLYMGAVLSFQSDLKETMGSIDNSQIIANVKTIISLKLEDIELIKLLNSKVQKVEKIILEESMKRDKTLKKSQNNEDSKLSKSEEDFFRPEMLSNIKNGEGYIIRNSIASPFMAKYMVQKSLYKTAKDDVVLNRYVDVDVIRKKQIELGA</sequence>
<dbReference type="PANTHER" id="PTHR30121:SF6">
    <property type="entry name" value="SLR6007 PROTEIN"/>
    <property type="match status" value="1"/>
</dbReference>
<dbReference type="PANTHER" id="PTHR30121">
    <property type="entry name" value="UNCHARACTERIZED PROTEIN YJGR-RELATED"/>
    <property type="match status" value="1"/>
</dbReference>
<evidence type="ECO:0000256" key="1">
    <source>
        <dbReference type="SAM" id="Phobius"/>
    </source>
</evidence>
<dbReference type="EMBL" id="NXGE01000007">
    <property type="protein sequence ID" value="PRM93670.1"/>
    <property type="molecule type" value="Genomic_DNA"/>
</dbReference>
<dbReference type="RefSeq" id="WP_105915922.1">
    <property type="nucleotide sequence ID" value="NZ_NXGE01000007.1"/>
</dbReference>
<dbReference type="Gene3D" id="3.40.50.300">
    <property type="entry name" value="P-loop containing nucleotide triphosphate hydrolases"/>
    <property type="match status" value="1"/>
</dbReference>
<dbReference type="SUPFAM" id="SSF52540">
    <property type="entry name" value="P-loop containing nucleoside triphosphate hydrolases"/>
    <property type="match status" value="1"/>
</dbReference>
<comment type="caution">
    <text evidence="2">The sequence shown here is derived from an EMBL/GenBank/DDBJ whole genome shotgun (WGS) entry which is preliminary data.</text>
</comment>
<dbReference type="InterPro" id="IPR027417">
    <property type="entry name" value="P-loop_NTPase"/>
</dbReference>
<accession>A0A2S9T4B1</accession>
<keyword evidence="1" id="KW-0812">Transmembrane</keyword>
<dbReference type="Proteomes" id="UP000238281">
    <property type="component" value="Unassembled WGS sequence"/>
</dbReference>
<dbReference type="AlphaFoldDB" id="A0A2S9T4B1"/>
<reference evidence="2 3" key="1">
    <citation type="submission" date="2017-09" db="EMBL/GenBank/DDBJ databases">
        <title>Reassesment of A. cryaerophilus.</title>
        <authorList>
            <person name="Perez-Cataluna A."/>
            <person name="Collado L."/>
            <person name="Salgado O."/>
            <person name="Lefinanco V."/>
            <person name="Figueras M.J."/>
        </authorList>
    </citation>
    <scope>NUCLEOTIDE SEQUENCE [LARGE SCALE GENOMIC DNA]</scope>
    <source>
        <strain evidence="2 3">LMG 10210</strain>
    </source>
</reference>